<accession>A0A975CI10</accession>
<dbReference type="KEGG" id="otd:J1M35_07620"/>
<evidence type="ECO:0008006" key="3">
    <source>
        <dbReference type="Google" id="ProtNLM"/>
    </source>
</evidence>
<dbReference type="EMBL" id="CP071796">
    <property type="protein sequence ID" value="QTD46730.1"/>
    <property type="molecule type" value="Genomic_DNA"/>
</dbReference>
<protein>
    <recommendedName>
        <fullName evidence="3">PIN domain-containing protein</fullName>
    </recommendedName>
</protein>
<reference evidence="1" key="1">
    <citation type="submission" date="2021-03" db="EMBL/GenBank/DDBJ databases">
        <title>Ottowia sp. 27C isolated from the cloaca of a Giant Asian pond turtle (Heosemys grandis).</title>
        <authorList>
            <person name="Spergser J."/>
            <person name="Busse H.-J."/>
        </authorList>
    </citation>
    <scope>NUCLEOTIDE SEQUENCE</scope>
    <source>
        <strain evidence="1">27C</strain>
    </source>
</reference>
<dbReference type="AlphaFoldDB" id="A0A975CI10"/>
<dbReference type="InterPro" id="IPR029060">
    <property type="entry name" value="PIN-like_dom_sf"/>
</dbReference>
<gene>
    <name evidence="1" type="ORF">J1M35_07620</name>
</gene>
<name>A0A975CI10_9BURK</name>
<sequence length="97" mass="10343">MIASHAAPLVGPSLCRRDIPPGFDRLQGWLLPWLTPAHAAGEWVSAGGPGFPQQARSLSLYDALIVAAALDSACTTLYSEDLNDGETVRGLRIINPF</sequence>
<evidence type="ECO:0000313" key="1">
    <source>
        <dbReference type="EMBL" id="QTD46730.1"/>
    </source>
</evidence>
<proteinExistence type="predicted"/>
<dbReference type="RefSeq" id="WP_208010629.1">
    <property type="nucleotide sequence ID" value="NZ_CP071796.1"/>
</dbReference>
<organism evidence="1 2">
    <name type="scientific">Ottowia testudinis</name>
    <dbReference type="NCBI Taxonomy" id="2816950"/>
    <lineage>
        <taxon>Bacteria</taxon>
        <taxon>Pseudomonadati</taxon>
        <taxon>Pseudomonadota</taxon>
        <taxon>Betaproteobacteria</taxon>
        <taxon>Burkholderiales</taxon>
        <taxon>Comamonadaceae</taxon>
        <taxon>Ottowia</taxon>
    </lineage>
</organism>
<evidence type="ECO:0000313" key="2">
    <source>
        <dbReference type="Proteomes" id="UP000663903"/>
    </source>
</evidence>
<keyword evidence="2" id="KW-1185">Reference proteome</keyword>
<dbReference type="Proteomes" id="UP000663903">
    <property type="component" value="Chromosome"/>
</dbReference>
<dbReference type="SUPFAM" id="SSF88723">
    <property type="entry name" value="PIN domain-like"/>
    <property type="match status" value="1"/>
</dbReference>